<dbReference type="GO" id="GO:0005737">
    <property type="term" value="C:cytoplasm"/>
    <property type="evidence" value="ECO:0007669"/>
    <property type="project" value="UniProtKB-SubCell"/>
</dbReference>
<dbReference type="Gene3D" id="3.50.50.60">
    <property type="entry name" value="FAD/NAD(P)-binding domain"/>
    <property type="match status" value="1"/>
</dbReference>
<dbReference type="Gene3D" id="3.30.9.10">
    <property type="entry name" value="D-Amino Acid Oxidase, subunit A, domain 2"/>
    <property type="match status" value="1"/>
</dbReference>
<keyword evidence="5 10" id="KW-0949">S-adenosyl-L-methionine</keyword>
<evidence type="ECO:0000256" key="6">
    <source>
        <dbReference type="ARBA" id="ARBA00022694"/>
    </source>
</evidence>
<evidence type="ECO:0000313" key="15">
    <source>
        <dbReference type="Proteomes" id="UP000535937"/>
    </source>
</evidence>
<dbReference type="InterPro" id="IPR006076">
    <property type="entry name" value="FAD-dep_OxRdtase"/>
</dbReference>
<keyword evidence="2 10" id="KW-0489">Methyltransferase</keyword>
<keyword evidence="3 10" id="KW-0285">Flavoprotein</keyword>
<dbReference type="AlphaFoldDB" id="A0A7W4WAW6"/>
<organism evidence="14 15">
    <name type="scientific">Microbulbifer rhizosphaerae</name>
    <dbReference type="NCBI Taxonomy" id="1562603"/>
    <lineage>
        <taxon>Bacteria</taxon>
        <taxon>Pseudomonadati</taxon>
        <taxon>Pseudomonadota</taxon>
        <taxon>Gammaproteobacteria</taxon>
        <taxon>Cellvibrionales</taxon>
        <taxon>Microbulbiferaceae</taxon>
        <taxon>Microbulbifer</taxon>
    </lineage>
</organism>
<keyword evidence="15" id="KW-1185">Reference proteome</keyword>
<feature type="domain" description="MnmC-like methyltransferase" evidence="13">
    <location>
        <begin position="118"/>
        <end position="245"/>
    </location>
</feature>
<dbReference type="Proteomes" id="UP000535937">
    <property type="component" value="Unassembled WGS sequence"/>
</dbReference>
<evidence type="ECO:0000256" key="4">
    <source>
        <dbReference type="ARBA" id="ARBA00022679"/>
    </source>
</evidence>
<keyword evidence="7 10" id="KW-0274">FAD</keyword>
<dbReference type="GO" id="GO:0002097">
    <property type="term" value="P:tRNA wobble base modification"/>
    <property type="evidence" value="ECO:0007669"/>
    <property type="project" value="UniProtKB-UniRule"/>
</dbReference>
<dbReference type="NCBIfam" id="NF033855">
    <property type="entry name" value="tRNA_MNMC2"/>
    <property type="match status" value="1"/>
</dbReference>
<dbReference type="EC" id="1.5.-.-" evidence="10"/>
<feature type="region of interest" description="Disordered" evidence="11">
    <location>
        <begin position="331"/>
        <end position="352"/>
    </location>
</feature>
<dbReference type="GO" id="GO:0032259">
    <property type="term" value="P:methylation"/>
    <property type="evidence" value="ECO:0007669"/>
    <property type="project" value="UniProtKB-KW"/>
</dbReference>
<feature type="region of interest" description="FAD-dependent cmnm(5)s(2)U34 oxidoreductase" evidence="10">
    <location>
        <begin position="307"/>
        <end position="721"/>
    </location>
</feature>
<evidence type="ECO:0000256" key="7">
    <source>
        <dbReference type="ARBA" id="ARBA00022827"/>
    </source>
</evidence>
<feature type="region of interest" description="Disordered" evidence="11">
    <location>
        <begin position="485"/>
        <end position="504"/>
    </location>
</feature>
<dbReference type="EMBL" id="JACHWZ010000006">
    <property type="protein sequence ID" value="MBB3060859.1"/>
    <property type="molecule type" value="Genomic_DNA"/>
</dbReference>
<dbReference type="Pfam" id="PF01266">
    <property type="entry name" value="DAO"/>
    <property type="match status" value="1"/>
</dbReference>
<evidence type="ECO:0000256" key="11">
    <source>
        <dbReference type="SAM" id="MobiDB-lite"/>
    </source>
</evidence>
<dbReference type="HAMAP" id="MF_01102">
    <property type="entry name" value="MnmC"/>
    <property type="match status" value="1"/>
</dbReference>
<dbReference type="PANTHER" id="PTHR13847:SF283">
    <property type="entry name" value="TRNA 5-METHYLAMINOMETHYL-2-THIOURIDINE BIOSYNTHESIS BIFUNCTIONAL PROTEIN MNMC"/>
    <property type="match status" value="1"/>
</dbReference>
<evidence type="ECO:0000256" key="8">
    <source>
        <dbReference type="ARBA" id="ARBA00023002"/>
    </source>
</evidence>
<protein>
    <recommendedName>
        <fullName evidence="10">tRNA 5-methylaminomethyl-2-thiouridine biosynthesis bifunctional protein MnmC</fullName>
        <shortName evidence="10">tRNA mnm(5)s(2)U biosynthesis bifunctional protein</shortName>
    </recommendedName>
    <domain>
        <recommendedName>
            <fullName evidence="10">tRNA (mnm(5)s(2)U34)-methyltransferase</fullName>
            <ecNumber evidence="10">2.1.1.61</ecNumber>
        </recommendedName>
    </domain>
    <domain>
        <recommendedName>
            <fullName evidence="10">FAD-dependent cmnm(5)s(2)U34 oxidoreductase</fullName>
            <ecNumber evidence="10">1.5.-.-</ecNumber>
        </recommendedName>
    </domain>
</protein>
<dbReference type="SUPFAM" id="SSF51905">
    <property type="entry name" value="FAD/NAD(P)-binding domain"/>
    <property type="match status" value="1"/>
</dbReference>
<dbReference type="InterPro" id="IPR036188">
    <property type="entry name" value="FAD/NAD-bd_sf"/>
</dbReference>
<comment type="cofactor">
    <cofactor evidence="10">
        <name>FAD</name>
        <dbReference type="ChEBI" id="CHEBI:57692"/>
    </cofactor>
</comment>
<evidence type="ECO:0000256" key="2">
    <source>
        <dbReference type="ARBA" id="ARBA00022603"/>
    </source>
</evidence>
<dbReference type="InterPro" id="IPR023032">
    <property type="entry name" value="tRNA_MAMT_biosynth_bifunc_MnmC"/>
</dbReference>
<dbReference type="RefSeq" id="WP_343057444.1">
    <property type="nucleotide sequence ID" value="NZ_JACHWZ010000006.1"/>
</dbReference>
<evidence type="ECO:0000259" key="12">
    <source>
        <dbReference type="Pfam" id="PF01266"/>
    </source>
</evidence>
<gene>
    <name evidence="10" type="primary">mnmC</name>
    <name evidence="14" type="ORF">FHS09_001679</name>
</gene>
<dbReference type="GO" id="GO:0004808">
    <property type="term" value="F:tRNA (5-methylaminomethyl-2-thiouridylate)(34)-methyltransferase activity"/>
    <property type="evidence" value="ECO:0007669"/>
    <property type="project" value="UniProtKB-EC"/>
</dbReference>
<dbReference type="EC" id="2.1.1.61" evidence="10"/>
<feature type="compositionally biased region" description="Basic and acidic residues" evidence="11">
    <location>
        <begin position="488"/>
        <end position="504"/>
    </location>
</feature>
<dbReference type="InterPro" id="IPR008471">
    <property type="entry name" value="MnmC-like_methylTransf"/>
</dbReference>
<dbReference type="InterPro" id="IPR017610">
    <property type="entry name" value="tRNA_S-uridine_synth_MnmC_C"/>
</dbReference>
<dbReference type="NCBIfam" id="TIGR03197">
    <property type="entry name" value="MnmC_Cterm"/>
    <property type="match status" value="1"/>
</dbReference>
<keyword evidence="9 10" id="KW-0511">Multifunctional enzyme</keyword>
<name>A0A7W4WAW6_9GAMM</name>
<comment type="similarity">
    <text evidence="10">In the C-terminal section; belongs to the DAO family.</text>
</comment>
<dbReference type="Pfam" id="PF05430">
    <property type="entry name" value="Methyltransf_30"/>
    <property type="match status" value="1"/>
</dbReference>
<comment type="catalytic activity">
    <reaction evidence="10">
        <text>5-aminomethyl-2-thiouridine(34) in tRNA + S-adenosyl-L-methionine = 5-methylaminomethyl-2-thiouridine(34) in tRNA + S-adenosyl-L-homocysteine + H(+)</text>
        <dbReference type="Rhea" id="RHEA:19569"/>
        <dbReference type="Rhea" id="RHEA-COMP:10195"/>
        <dbReference type="Rhea" id="RHEA-COMP:10197"/>
        <dbReference type="ChEBI" id="CHEBI:15378"/>
        <dbReference type="ChEBI" id="CHEBI:57856"/>
        <dbReference type="ChEBI" id="CHEBI:59789"/>
        <dbReference type="ChEBI" id="CHEBI:74454"/>
        <dbReference type="ChEBI" id="CHEBI:74455"/>
        <dbReference type="EC" id="2.1.1.61"/>
    </reaction>
</comment>
<feature type="region of interest" description="tRNA (mnm(5)s(2)U34)-methyltransferase" evidence="10">
    <location>
        <begin position="1"/>
        <end position="246"/>
    </location>
</feature>
<evidence type="ECO:0000256" key="3">
    <source>
        <dbReference type="ARBA" id="ARBA00022630"/>
    </source>
</evidence>
<evidence type="ECO:0000256" key="10">
    <source>
        <dbReference type="HAMAP-Rule" id="MF_01102"/>
    </source>
</evidence>
<evidence type="ECO:0000259" key="13">
    <source>
        <dbReference type="Pfam" id="PF05430"/>
    </source>
</evidence>
<evidence type="ECO:0000256" key="1">
    <source>
        <dbReference type="ARBA" id="ARBA00022490"/>
    </source>
</evidence>
<keyword evidence="8 10" id="KW-0560">Oxidoreductase</keyword>
<comment type="similarity">
    <text evidence="10">In the N-terminal section; belongs to the methyltransferase superfamily. tRNA (mnm(5)s(2)U34)-methyltransferase family.</text>
</comment>
<dbReference type="GO" id="GO:0016645">
    <property type="term" value="F:oxidoreductase activity, acting on the CH-NH group of donors"/>
    <property type="evidence" value="ECO:0007669"/>
    <property type="project" value="InterPro"/>
</dbReference>
<sequence length="721" mass="78831">MSKDKLHADIEWRDDGQPLSRAFDDIYFSSSSSPQEGLEESRYVFLQQNRLPERWAELPKGAVFTIGETGFGTGLNFLAAWQLWLDTAPTSARLHFISVEKYPLHSADLQRALDLWPQLQPLAGQLLRDYPPLLAAGVHRLHFERICLTLVIGEASAALRSLCLEDERSDRLVDAWFLDGFAPAKNPAMWTPELFGNMAALSKPGATFATFTCAGLVKRGLKDAGFGLEKVPGYGRKREMLRGVLEKTGPAEITSTPWHLPDSESDRGQRPLLQPVPPLVGAVRPGAVRPGAAAGREPSSQQTIAVIGAGISGATAARALAERGRKVRVFEQGPEPGSGASGNDQGILYAKLSPKPGPNGDFNLHALLFALRYYRNYCADAAHFCGLLQLAQSDKERELQRQVAAWLDFHRAGELARAVDAVEAGRIAGLPLDFGGLYFPSAGWLEPQKVCATLLRHENIELHCNTAIEELQQRENGWLLKTCRSGRSRPDRSRPDRSRPDRSYIDNEEFSADAVVVCTANGMTQFAQTSPLPLRPIRGQVSSAAAGQQSQKLETVLCGEGYLAPAFHGRHTFGATFKLKETQTELRESEHRENLANLAELLPQIAGEFSTGPMQGRAAVRAATPDYLPVTGPVPDWESLNNTYAALGKNRKQLIAQTADYQRNLFVLGGLGSRGFTYAPLTAEVLTAWLCGEVMPVSCDLVKALHPARFAIRALGKKKGN</sequence>
<dbReference type="GO" id="GO:0050660">
    <property type="term" value="F:flavin adenine dinucleotide binding"/>
    <property type="evidence" value="ECO:0007669"/>
    <property type="project" value="UniProtKB-UniRule"/>
</dbReference>
<comment type="subcellular location">
    <subcellularLocation>
        <location evidence="10">Cytoplasm</location>
    </subcellularLocation>
</comment>
<proteinExistence type="inferred from homology"/>
<evidence type="ECO:0000256" key="5">
    <source>
        <dbReference type="ARBA" id="ARBA00022691"/>
    </source>
</evidence>
<feature type="domain" description="FAD dependent oxidoreductase" evidence="12">
    <location>
        <begin position="304"/>
        <end position="689"/>
    </location>
</feature>
<accession>A0A7W4WAW6</accession>
<keyword evidence="1 10" id="KW-0963">Cytoplasm</keyword>
<dbReference type="InterPro" id="IPR029063">
    <property type="entry name" value="SAM-dependent_MTases_sf"/>
</dbReference>
<comment type="function">
    <text evidence="10">Catalyzes the last two steps in the biosynthesis of 5-methylaminomethyl-2-thiouridine (mnm(5)s(2)U) at the wobble position (U34) in tRNA. Catalyzes the FAD-dependent demodification of cmnm(5)s(2)U34 to nm(5)s(2)U34, followed by the transfer of a methyl group from S-adenosyl-L-methionine to nm(5)s(2)U34, to form mnm(5)s(2)U34.</text>
</comment>
<keyword evidence="6 10" id="KW-0819">tRNA processing</keyword>
<reference evidence="14 15" key="1">
    <citation type="submission" date="2020-08" db="EMBL/GenBank/DDBJ databases">
        <title>Genomic Encyclopedia of Type Strains, Phase III (KMG-III): the genomes of soil and plant-associated and newly described type strains.</title>
        <authorList>
            <person name="Whitman W."/>
        </authorList>
    </citation>
    <scope>NUCLEOTIDE SEQUENCE [LARGE SCALE GENOMIC DNA]</scope>
    <source>
        <strain evidence="14 15">CECT 8799</strain>
    </source>
</reference>
<dbReference type="SUPFAM" id="SSF54373">
    <property type="entry name" value="FAD-linked reductases, C-terminal domain"/>
    <property type="match status" value="1"/>
</dbReference>
<evidence type="ECO:0000313" key="14">
    <source>
        <dbReference type="EMBL" id="MBB3060859.1"/>
    </source>
</evidence>
<comment type="caution">
    <text evidence="14">The sequence shown here is derived from an EMBL/GenBank/DDBJ whole genome shotgun (WGS) entry which is preliminary data.</text>
</comment>
<dbReference type="InterPro" id="IPR047785">
    <property type="entry name" value="tRNA_MNMC2"/>
</dbReference>
<dbReference type="PANTHER" id="PTHR13847">
    <property type="entry name" value="SARCOSINE DEHYDROGENASE-RELATED"/>
    <property type="match status" value="1"/>
</dbReference>
<evidence type="ECO:0000256" key="9">
    <source>
        <dbReference type="ARBA" id="ARBA00023268"/>
    </source>
</evidence>
<dbReference type="Gene3D" id="3.40.50.150">
    <property type="entry name" value="Vaccinia Virus protein VP39"/>
    <property type="match status" value="1"/>
</dbReference>
<keyword evidence="4 10" id="KW-0808">Transferase</keyword>